<keyword evidence="3" id="KW-1185">Reference proteome</keyword>
<reference evidence="2" key="1">
    <citation type="submission" date="2021-04" db="EMBL/GenBank/DDBJ databases">
        <title>Sinoanaerobacter chloroacetimidivorans sp. nov., an obligate anaerobic bacterium isolated from anaerobic sludge.</title>
        <authorList>
            <person name="Bao Y."/>
        </authorList>
    </citation>
    <scope>NUCLEOTIDE SEQUENCE</scope>
    <source>
        <strain evidence="2">BAD-6</strain>
    </source>
</reference>
<dbReference type="RefSeq" id="WP_227017029.1">
    <property type="nucleotide sequence ID" value="NZ_JAGSND010000002.1"/>
</dbReference>
<reference evidence="2" key="2">
    <citation type="submission" date="2021-04" db="EMBL/GenBank/DDBJ databases">
        <authorList>
            <person name="Liu J."/>
        </authorList>
    </citation>
    <scope>NUCLEOTIDE SEQUENCE</scope>
    <source>
        <strain evidence="2">BAD-6</strain>
    </source>
</reference>
<evidence type="ECO:0000256" key="1">
    <source>
        <dbReference type="SAM" id="SignalP"/>
    </source>
</evidence>
<name>A0A8J7W0E6_9FIRM</name>
<protein>
    <submittedName>
        <fullName evidence="2">Uncharacterized protein</fullName>
    </submittedName>
</protein>
<comment type="caution">
    <text evidence="2">The sequence shown here is derived from an EMBL/GenBank/DDBJ whole genome shotgun (WGS) entry which is preliminary data.</text>
</comment>
<feature type="chain" id="PRO_5035166199" evidence="1">
    <location>
        <begin position="27"/>
        <end position="49"/>
    </location>
</feature>
<feature type="signal peptide" evidence="1">
    <location>
        <begin position="1"/>
        <end position="26"/>
    </location>
</feature>
<sequence>MRTGNTLKIITFALLVIAFMSATAFAAVAQPSLTMDENVKVSYDEEKVE</sequence>
<dbReference type="Proteomes" id="UP000675664">
    <property type="component" value="Unassembled WGS sequence"/>
</dbReference>
<dbReference type="AlphaFoldDB" id="A0A8J7W0E6"/>
<evidence type="ECO:0000313" key="3">
    <source>
        <dbReference type="Proteomes" id="UP000675664"/>
    </source>
</evidence>
<proteinExistence type="predicted"/>
<gene>
    <name evidence="2" type="ORF">KCX82_03310</name>
</gene>
<dbReference type="EMBL" id="JAGSND010000002">
    <property type="protein sequence ID" value="MBR0596896.1"/>
    <property type="molecule type" value="Genomic_DNA"/>
</dbReference>
<organism evidence="2 3">
    <name type="scientific">Sinanaerobacter chloroacetimidivorans</name>
    <dbReference type="NCBI Taxonomy" id="2818044"/>
    <lineage>
        <taxon>Bacteria</taxon>
        <taxon>Bacillati</taxon>
        <taxon>Bacillota</taxon>
        <taxon>Clostridia</taxon>
        <taxon>Peptostreptococcales</taxon>
        <taxon>Anaerovoracaceae</taxon>
        <taxon>Sinanaerobacter</taxon>
    </lineage>
</organism>
<keyword evidence="1" id="KW-0732">Signal</keyword>
<accession>A0A8J7W0E6</accession>
<evidence type="ECO:0000313" key="2">
    <source>
        <dbReference type="EMBL" id="MBR0596896.1"/>
    </source>
</evidence>